<reference evidence="8" key="2">
    <citation type="submission" date="2020-09" db="EMBL/GenBank/DDBJ databases">
        <authorList>
            <person name="Sun Q."/>
            <person name="Zhou Y."/>
        </authorList>
    </citation>
    <scope>NUCLEOTIDE SEQUENCE</scope>
    <source>
        <strain evidence="8">CGMCC 1.15763</strain>
    </source>
</reference>
<evidence type="ECO:0000256" key="2">
    <source>
        <dbReference type="ARBA" id="ARBA00022980"/>
    </source>
</evidence>
<dbReference type="InterPro" id="IPR005824">
    <property type="entry name" value="KOW"/>
</dbReference>
<comment type="function">
    <text evidence="5">One of the proteins that surrounds the polypeptide exit tunnel on the outside of the subunit.</text>
</comment>
<dbReference type="NCBIfam" id="TIGR01079">
    <property type="entry name" value="rplX_bact"/>
    <property type="match status" value="1"/>
</dbReference>
<comment type="function">
    <text evidence="5">One of two assembly initiator proteins, it binds directly to the 5'-end of the 23S rRNA, where it nucleates assembly of the 50S subunit.</text>
</comment>
<sequence>MKKLKIKTGDTVKVIAGDHKGSEGKVMQILKEKNRAIVEGVNMISKHTKPSAQSPQGGIVKKEASIDVSNLSLVENGVATRVGYRTEGENKVRFSKKSDKAI</sequence>
<protein>
    <recommendedName>
        <fullName evidence="4 5">Large ribosomal subunit protein uL24</fullName>
    </recommendedName>
</protein>
<evidence type="ECO:0000313" key="8">
    <source>
        <dbReference type="EMBL" id="GGG89679.1"/>
    </source>
</evidence>
<dbReference type="GO" id="GO:0003735">
    <property type="term" value="F:structural constituent of ribosome"/>
    <property type="evidence" value="ECO:0007669"/>
    <property type="project" value="InterPro"/>
</dbReference>
<accession>A0A917MAN1</accession>
<dbReference type="InterPro" id="IPR041988">
    <property type="entry name" value="Ribosomal_uL24_KOW"/>
</dbReference>
<comment type="caution">
    <text evidence="8">The sequence shown here is derived from an EMBL/GenBank/DDBJ whole genome shotgun (WGS) entry which is preliminary data.</text>
</comment>
<dbReference type="Proteomes" id="UP000633278">
    <property type="component" value="Unassembled WGS sequence"/>
</dbReference>
<dbReference type="InterPro" id="IPR057264">
    <property type="entry name" value="Ribosomal_uL24_C"/>
</dbReference>
<dbReference type="GO" id="GO:0005840">
    <property type="term" value="C:ribosome"/>
    <property type="evidence" value="ECO:0007669"/>
    <property type="project" value="UniProtKB-KW"/>
</dbReference>
<dbReference type="HAMAP" id="MF_01326_B">
    <property type="entry name" value="Ribosomal_uL24_B"/>
    <property type="match status" value="1"/>
</dbReference>
<evidence type="ECO:0000256" key="3">
    <source>
        <dbReference type="ARBA" id="ARBA00023274"/>
    </source>
</evidence>
<evidence type="ECO:0000256" key="6">
    <source>
        <dbReference type="RuleBase" id="RU003477"/>
    </source>
</evidence>
<dbReference type="PANTHER" id="PTHR12903">
    <property type="entry name" value="MITOCHONDRIAL RIBOSOMAL PROTEIN L24"/>
    <property type="match status" value="1"/>
</dbReference>
<reference evidence="8" key="1">
    <citation type="journal article" date="2014" name="Int. J. Syst. Evol. Microbiol.">
        <title>Complete genome sequence of Corynebacterium casei LMG S-19264T (=DSM 44701T), isolated from a smear-ripened cheese.</title>
        <authorList>
            <consortium name="US DOE Joint Genome Institute (JGI-PGF)"/>
            <person name="Walter F."/>
            <person name="Albersmeier A."/>
            <person name="Kalinowski J."/>
            <person name="Ruckert C."/>
        </authorList>
    </citation>
    <scope>NUCLEOTIDE SEQUENCE</scope>
    <source>
        <strain evidence="8">CGMCC 1.15763</strain>
    </source>
</reference>
<dbReference type="InterPro" id="IPR008991">
    <property type="entry name" value="Translation_prot_SH3-like_sf"/>
</dbReference>
<dbReference type="InterPro" id="IPR005825">
    <property type="entry name" value="Ribosomal_uL24_CS"/>
</dbReference>
<name>A0A917MAN1_9FLAO</name>
<dbReference type="RefSeq" id="WP_188597478.1">
    <property type="nucleotide sequence ID" value="NZ_BMJW01000001.1"/>
</dbReference>
<feature type="domain" description="KOW" evidence="7">
    <location>
        <begin position="5"/>
        <end position="32"/>
    </location>
</feature>
<keyword evidence="5" id="KW-0699">rRNA-binding</keyword>
<evidence type="ECO:0000256" key="4">
    <source>
        <dbReference type="ARBA" id="ARBA00035206"/>
    </source>
</evidence>
<keyword evidence="3 5" id="KW-0687">Ribonucleoprotein</keyword>
<dbReference type="GO" id="GO:0019843">
    <property type="term" value="F:rRNA binding"/>
    <property type="evidence" value="ECO:0007669"/>
    <property type="project" value="UniProtKB-UniRule"/>
</dbReference>
<keyword evidence="5" id="KW-0694">RNA-binding</keyword>
<keyword evidence="2 5" id="KW-0689">Ribosomal protein</keyword>
<evidence type="ECO:0000256" key="1">
    <source>
        <dbReference type="ARBA" id="ARBA00010618"/>
    </source>
</evidence>
<dbReference type="CDD" id="cd06089">
    <property type="entry name" value="KOW_RPL26"/>
    <property type="match status" value="1"/>
</dbReference>
<dbReference type="AlphaFoldDB" id="A0A917MAN1"/>
<dbReference type="SUPFAM" id="SSF50104">
    <property type="entry name" value="Translation proteins SH3-like domain"/>
    <property type="match status" value="1"/>
</dbReference>
<dbReference type="GO" id="GO:0006412">
    <property type="term" value="P:translation"/>
    <property type="evidence" value="ECO:0007669"/>
    <property type="project" value="UniProtKB-UniRule"/>
</dbReference>
<evidence type="ECO:0000313" key="9">
    <source>
        <dbReference type="Proteomes" id="UP000633278"/>
    </source>
</evidence>
<comment type="subunit">
    <text evidence="5">Part of the 50S ribosomal subunit.</text>
</comment>
<evidence type="ECO:0000259" key="7">
    <source>
        <dbReference type="SMART" id="SM00739"/>
    </source>
</evidence>
<dbReference type="EMBL" id="BMJW01000001">
    <property type="protein sequence ID" value="GGG89679.1"/>
    <property type="molecule type" value="Genomic_DNA"/>
</dbReference>
<dbReference type="InterPro" id="IPR014722">
    <property type="entry name" value="Rib_uL2_dom2"/>
</dbReference>
<keyword evidence="9" id="KW-1185">Reference proteome</keyword>
<dbReference type="Pfam" id="PF00467">
    <property type="entry name" value="KOW"/>
    <property type="match status" value="1"/>
</dbReference>
<dbReference type="Gene3D" id="2.30.30.30">
    <property type="match status" value="1"/>
</dbReference>
<evidence type="ECO:0000256" key="5">
    <source>
        <dbReference type="HAMAP-Rule" id="MF_01326"/>
    </source>
</evidence>
<organism evidence="8 9">
    <name type="scientific">Polaribacter pacificus</name>
    <dbReference type="NCBI Taxonomy" id="1775173"/>
    <lineage>
        <taxon>Bacteria</taxon>
        <taxon>Pseudomonadati</taxon>
        <taxon>Bacteroidota</taxon>
        <taxon>Flavobacteriia</taxon>
        <taxon>Flavobacteriales</taxon>
        <taxon>Flavobacteriaceae</taxon>
    </lineage>
</organism>
<dbReference type="InterPro" id="IPR003256">
    <property type="entry name" value="Ribosomal_uL24"/>
</dbReference>
<gene>
    <name evidence="5 8" type="primary">rplX</name>
    <name evidence="8" type="ORF">GCM10011416_02720</name>
</gene>
<comment type="similarity">
    <text evidence="1 5 6">Belongs to the universal ribosomal protein uL24 family.</text>
</comment>
<dbReference type="GO" id="GO:1990904">
    <property type="term" value="C:ribonucleoprotein complex"/>
    <property type="evidence" value="ECO:0007669"/>
    <property type="project" value="UniProtKB-KW"/>
</dbReference>
<dbReference type="SMART" id="SM00739">
    <property type="entry name" value="KOW"/>
    <property type="match status" value="1"/>
</dbReference>
<proteinExistence type="inferred from homology"/>
<dbReference type="Pfam" id="PF17136">
    <property type="entry name" value="ribosomal_L24"/>
    <property type="match status" value="1"/>
</dbReference>
<dbReference type="PROSITE" id="PS01108">
    <property type="entry name" value="RIBOSOMAL_L24"/>
    <property type="match status" value="1"/>
</dbReference>